<dbReference type="InterPro" id="IPR051355">
    <property type="entry name" value="Notch/Slit_guidance"/>
</dbReference>
<evidence type="ECO:0000259" key="8">
    <source>
        <dbReference type="PROSITE" id="PS51670"/>
    </source>
</evidence>
<dbReference type="InterPro" id="IPR000152">
    <property type="entry name" value="EGF-type_Asp/Asn_hydroxyl_site"/>
</dbReference>
<evidence type="ECO:0000256" key="4">
    <source>
        <dbReference type="ARBA" id="ARBA00023157"/>
    </source>
</evidence>
<dbReference type="PANTHER" id="PTHR45836:SF13">
    <property type="entry name" value="PROTEIN CRUMBS"/>
    <property type="match status" value="1"/>
</dbReference>
<keyword evidence="4 5" id="KW-1015">Disulfide bond</keyword>
<dbReference type="FunFam" id="2.10.25.10:FF:000031">
    <property type="entry name" value="neurogenic locus notch homolog protein 3"/>
    <property type="match status" value="1"/>
</dbReference>
<evidence type="ECO:0000256" key="5">
    <source>
        <dbReference type="PROSITE-ProRule" id="PRU00076"/>
    </source>
</evidence>
<evidence type="ECO:0000259" key="7">
    <source>
        <dbReference type="PROSITE" id="PS50026"/>
    </source>
</evidence>
<evidence type="ECO:0000256" key="6">
    <source>
        <dbReference type="PROSITE-ProRule" id="PRU01005"/>
    </source>
</evidence>
<dbReference type="GO" id="GO:0005886">
    <property type="term" value="C:plasma membrane"/>
    <property type="evidence" value="ECO:0007669"/>
    <property type="project" value="TreeGrafter"/>
</dbReference>
<proteinExistence type="predicted"/>
<dbReference type="Proteomes" id="UP000507470">
    <property type="component" value="Unassembled WGS sequence"/>
</dbReference>
<feature type="domain" description="EGF-like" evidence="7">
    <location>
        <begin position="42"/>
        <end position="76"/>
    </location>
</feature>
<feature type="disulfide bond" evidence="6">
    <location>
        <begin position="141"/>
        <end position="154"/>
    </location>
</feature>
<dbReference type="PROSITE" id="PS51670">
    <property type="entry name" value="SHKT"/>
    <property type="match status" value="1"/>
</dbReference>
<keyword evidence="2" id="KW-0732">Signal</keyword>
<keyword evidence="1 5" id="KW-0245">EGF-like domain</keyword>
<dbReference type="GO" id="GO:0043235">
    <property type="term" value="C:receptor complex"/>
    <property type="evidence" value="ECO:0007669"/>
    <property type="project" value="TreeGrafter"/>
</dbReference>
<keyword evidence="10" id="KW-1185">Reference proteome</keyword>
<dbReference type="PROSITE" id="PS00022">
    <property type="entry name" value="EGF_1"/>
    <property type="match status" value="2"/>
</dbReference>
<feature type="domain" description="EGF-like" evidence="7">
    <location>
        <begin position="5"/>
        <end position="41"/>
    </location>
</feature>
<dbReference type="GO" id="GO:0007219">
    <property type="term" value="P:Notch signaling pathway"/>
    <property type="evidence" value="ECO:0007669"/>
    <property type="project" value="TreeGrafter"/>
</dbReference>
<comment type="caution">
    <text evidence="5">Lacks conserved residue(s) required for the propagation of feature annotation.</text>
</comment>
<dbReference type="GO" id="GO:0009986">
    <property type="term" value="C:cell surface"/>
    <property type="evidence" value="ECO:0007669"/>
    <property type="project" value="TreeGrafter"/>
</dbReference>
<dbReference type="PROSITE" id="PS00010">
    <property type="entry name" value="ASX_HYDROXYL"/>
    <property type="match status" value="2"/>
</dbReference>
<dbReference type="InterPro" id="IPR003582">
    <property type="entry name" value="ShKT_dom"/>
</dbReference>
<dbReference type="SMART" id="SM00179">
    <property type="entry name" value="EGF_CA"/>
    <property type="match status" value="2"/>
</dbReference>
<accession>A0A6J8D6C7</accession>
<evidence type="ECO:0000313" key="9">
    <source>
        <dbReference type="EMBL" id="CAC5403476.1"/>
    </source>
</evidence>
<dbReference type="SMART" id="SM00181">
    <property type="entry name" value="EGF"/>
    <property type="match status" value="3"/>
</dbReference>
<feature type="disulfide bond" evidence="5">
    <location>
        <begin position="66"/>
        <end position="75"/>
    </location>
</feature>
<dbReference type="FunFam" id="2.10.25.10:FF:000279">
    <property type="entry name" value="Neurogenic locus notch 1"/>
    <property type="match status" value="1"/>
</dbReference>
<dbReference type="EMBL" id="CACVKT020006771">
    <property type="protein sequence ID" value="CAC5403476.1"/>
    <property type="molecule type" value="Genomic_DNA"/>
</dbReference>
<dbReference type="AlphaFoldDB" id="A0A6J8D6C7"/>
<evidence type="ECO:0000313" key="10">
    <source>
        <dbReference type="Proteomes" id="UP000507470"/>
    </source>
</evidence>
<dbReference type="InterPro" id="IPR001881">
    <property type="entry name" value="EGF-like_Ca-bd_dom"/>
</dbReference>
<keyword evidence="3" id="KW-0677">Repeat</keyword>
<feature type="domain" description="ShKT" evidence="8">
    <location>
        <begin position="127"/>
        <end position="157"/>
    </location>
</feature>
<dbReference type="CDD" id="cd00054">
    <property type="entry name" value="EGF_CA"/>
    <property type="match status" value="2"/>
</dbReference>
<dbReference type="PANTHER" id="PTHR45836">
    <property type="entry name" value="SLIT HOMOLOG"/>
    <property type="match status" value="1"/>
</dbReference>
<name>A0A6J8D6C7_MYTCO</name>
<sequence length="212" mass="22688">MYAHYKLDCSSNPCSGHGICNNTPTSFTCACKTGYTGSRCQIDCKSNPCSGRGICHNSLTGFTCTCNAGYKGSRCQAVKTTTTAATPSQTPLSSCMDDPRVMCSSSICSVGALKTYCPLTCKMCTPCSDSNLVNCKHTAVCNDTTLKNYCKATCGLCSKKTIVSQCSIRCFITAILKKNFCVTGQNSSPKTTSWIHIRPTPTPTRWIHVGGK</sequence>
<dbReference type="InterPro" id="IPR000742">
    <property type="entry name" value="EGF"/>
</dbReference>
<dbReference type="OrthoDB" id="4062651at2759"/>
<organism evidence="9 10">
    <name type="scientific">Mytilus coruscus</name>
    <name type="common">Sea mussel</name>
    <dbReference type="NCBI Taxonomy" id="42192"/>
    <lineage>
        <taxon>Eukaryota</taxon>
        <taxon>Metazoa</taxon>
        <taxon>Spiralia</taxon>
        <taxon>Lophotrochozoa</taxon>
        <taxon>Mollusca</taxon>
        <taxon>Bivalvia</taxon>
        <taxon>Autobranchia</taxon>
        <taxon>Pteriomorphia</taxon>
        <taxon>Mytilida</taxon>
        <taxon>Mytiloidea</taxon>
        <taxon>Mytilidae</taxon>
        <taxon>Mytilinae</taxon>
        <taxon>Mytilus</taxon>
    </lineage>
</organism>
<reference evidence="9 10" key="1">
    <citation type="submission" date="2020-06" db="EMBL/GenBank/DDBJ databases">
        <authorList>
            <person name="Li R."/>
            <person name="Bekaert M."/>
        </authorList>
    </citation>
    <scope>NUCLEOTIDE SEQUENCE [LARGE SCALE GENOMIC DNA]</scope>
    <source>
        <strain evidence="10">wild</strain>
    </source>
</reference>
<evidence type="ECO:0000256" key="2">
    <source>
        <dbReference type="ARBA" id="ARBA00022729"/>
    </source>
</evidence>
<evidence type="ECO:0000256" key="1">
    <source>
        <dbReference type="ARBA" id="ARBA00022536"/>
    </source>
</evidence>
<dbReference type="GO" id="GO:0005509">
    <property type="term" value="F:calcium ion binding"/>
    <property type="evidence" value="ECO:0007669"/>
    <property type="project" value="InterPro"/>
</dbReference>
<protein>
    <submittedName>
        <fullName evidence="9">NOTCH1</fullName>
    </submittedName>
</protein>
<dbReference type="SUPFAM" id="SSF57196">
    <property type="entry name" value="EGF/Laminin"/>
    <property type="match status" value="2"/>
</dbReference>
<dbReference type="Gene3D" id="2.10.25.10">
    <property type="entry name" value="Laminin"/>
    <property type="match status" value="2"/>
</dbReference>
<feature type="disulfide bond" evidence="5">
    <location>
        <begin position="31"/>
        <end position="40"/>
    </location>
</feature>
<dbReference type="PROSITE" id="PS50026">
    <property type="entry name" value="EGF_3"/>
    <property type="match status" value="2"/>
</dbReference>
<dbReference type="GO" id="GO:0007411">
    <property type="term" value="P:axon guidance"/>
    <property type="evidence" value="ECO:0007669"/>
    <property type="project" value="TreeGrafter"/>
</dbReference>
<evidence type="ECO:0000256" key="3">
    <source>
        <dbReference type="ARBA" id="ARBA00022737"/>
    </source>
</evidence>
<dbReference type="PROSITE" id="PS01186">
    <property type="entry name" value="EGF_2"/>
    <property type="match status" value="1"/>
</dbReference>
<dbReference type="SMART" id="SM00254">
    <property type="entry name" value="ShKT"/>
    <property type="match status" value="2"/>
</dbReference>
<dbReference type="PROSITE" id="PS51257">
    <property type="entry name" value="PROKAR_LIPOPROTEIN"/>
    <property type="match status" value="1"/>
</dbReference>
<dbReference type="Pfam" id="PF00008">
    <property type="entry name" value="EGF"/>
    <property type="match status" value="2"/>
</dbReference>
<gene>
    <name evidence="9" type="ORF">MCOR_37363</name>
</gene>